<organism evidence="3 4">
    <name type="scientific">Mycobacterium pinniadriaticum</name>
    <dbReference type="NCBI Taxonomy" id="2994102"/>
    <lineage>
        <taxon>Bacteria</taxon>
        <taxon>Bacillati</taxon>
        <taxon>Actinomycetota</taxon>
        <taxon>Actinomycetes</taxon>
        <taxon>Mycobacteriales</taxon>
        <taxon>Mycobacteriaceae</taxon>
        <taxon>Mycobacterium</taxon>
    </lineage>
</organism>
<dbReference type="EMBL" id="JAPJDO010000029">
    <property type="protein sequence ID" value="MCX2939913.1"/>
    <property type="molecule type" value="Genomic_DNA"/>
</dbReference>
<name>A0ABT3SL53_9MYCO</name>
<dbReference type="Proteomes" id="UP001300745">
    <property type="component" value="Unassembled WGS sequence"/>
</dbReference>
<feature type="region of interest" description="Disordered" evidence="1">
    <location>
        <begin position="73"/>
        <end position="93"/>
    </location>
</feature>
<feature type="transmembrane region" description="Helical" evidence="2">
    <location>
        <begin position="7"/>
        <end position="28"/>
    </location>
</feature>
<accession>A0ABT3SL53</accession>
<keyword evidence="2" id="KW-1133">Transmembrane helix</keyword>
<dbReference type="RefSeq" id="WP_265999680.1">
    <property type="nucleotide sequence ID" value="NZ_JAPJDN010000029.1"/>
</dbReference>
<gene>
    <name evidence="3" type="ORF">ORI27_24755</name>
</gene>
<protein>
    <submittedName>
        <fullName evidence="3">Uncharacterized protein</fullName>
    </submittedName>
</protein>
<evidence type="ECO:0000313" key="3">
    <source>
        <dbReference type="EMBL" id="MCX2939913.1"/>
    </source>
</evidence>
<sequence length="93" mass="9964">MSAIQWVVDYLCVAALVAGGAVAFAAWSRGTERTTPAVTVRPALLAGALWPLFMFGLAQWLLVHVLAKSLRRGSVRTGEPVPDDLPRPKVHAS</sequence>
<keyword evidence="4" id="KW-1185">Reference proteome</keyword>
<evidence type="ECO:0000313" key="4">
    <source>
        <dbReference type="Proteomes" id="UP001300745"/>
    </source>
</evidence>
<feature type="transmembrane region" description="Helical" evidence="2">
    <location>
        <begin position="48"/>
        <end position="67"/>
    </location>
</feature>
<evidence type="ECO:0000256" key="2">
    <source>
        <dbReference type="SAM" id="Phobius"/>
    </source>
</evidence>
<evidence type="ECO:0000256" key="1">
    <source>
        <dbReference type="SAM" id="MobiDB-lite"/>
    </source>
</evidence>
<keyword evidence="2" id="KW-0472">Membrane</keyword>
<comment type="caution">
    <text evidence="3">The sequence shown here is derived from an EMBL/GenBank/DDBJ whole genome shotgun (WGS) entry which is preliminary data.</text>
</comment>
<reference evidence="3 4" key="1">
    <citation type="submission" date="2022-11" db="EMBL/GenBank/DDBJ databases">
        <title>Mycobacterium sp. nov.</title>
        <authorList>
            <person name="Papic B."/>
            <person name="Spicic S."/>
            <person name="Duvnjak S."/>
        </authorList>
    </citation>
    <scope>NUCLEOTIDE SEQUENCE [LARGE SCALE GENOMIC DNA]</scope>
    <source>
        <strain evidence="3 4">CVI_P4</strain>
    </source>
</reference>
<keyword evidence="2" id="KW-0812">Transmembrane</keyword>
<proteinExistence type="predicted"/>